<dbReference type="AlphaFoldDB" id="A0A914CK53"/>
<organism evidence="1 2">
    <name type="scientific">Acrobeloides nanus</name>
    <dbReference type="NCBI Taxonomy" id="290746"/>
    <lineage>
        <taxon>Eukaryota</taxon>
        <taxon>Metazoa</taxon>
        <taxon>Ecdysozoa</taxon>
        <taxon>Nematoda</taxon>
        <taxon>Chromadorea</taxon>
        <taxon>Rhabditida</taxon>
        <taxon>Tylenchina</taxon>
        <taxon>Cephalobomorpha</taxon>
        <taxon>Cephaloboidea</taxon>
        <taxon>Cephalobidae</taxon>
        <taxon>Acrobeloides</taxon>
    </lineage>
</organism>
<sequence length="73" mass="8568">MYNNVQLSKKYDIKRMTVIEILKANEKILEAAEEGCGSNRKRLKKAVNQGIIENLKNHYKKLLLHERIENKSK</sequence>
<dbReference type="Proteomes" id="UP000887540">
    <property type="component" value="Unplaced"/>
</dbReference>
<evidence type="ECO:0000313" key="2">
    <source>
        <dbReference type="WBParaSite" id="ACRNAN_scaffold11486.g17224.t1"/>
    </source>
</evidence>
<protein>
    <submittedName>
        <fullName evidence="2">DNA binding HTH domain-containing protein</fullName>
    </submittedName>
</protein>
<keyword evidence="1" id="KW-1185">Reference proteome</keyword>
<accession>A0A914CK53</accession>
<dbReference type="WBParaSite" id="ACRNAN_scaffold11486.g17224.t1">
    <property type="protein sequence ID" value="ACRNAN_scaffold11486.g17224.t1"/>
    <property type="gene ID" value="ACRNAN_scaffold11486.g17224"/>
</dbReference>
<reference evidence="2" key="1">
    <citation type="submission" date="2022-11" db="UniProtKB">
        <authorList>
            <consortium name="WormBaseParasite"/>
        </authorList>
    </citation>
    <scope>IDENTIFICATION</scope>
</reference>
<proteinExistence type="predicted"/>
<name>A0A914CK53_9BILA</name>
<evidence type="ECO:0000313" key="1">
    <source>
        <dbReference type="Proteomes" id="UP000887540"/>
    </source>
</evidence>